<dbReference type="InterPro" id="IPR025164">
    <property type="entry name" value="Toastrack_DUF4097"/>
</dbReference>
<dbReference type="AlphaFoldDB" id="A0A7Z2VLL5"/>
<dbReference type="PANTHER" id="PTHR34094">
    <property type="match status" value="1"/>
</dbReference>
<gene>
    <name evidence="2" type="ORF">HH215_20670</name>
</gene>
<dbReference type="Proteomes" id="UP000502248">
    <property type="component" value="Chromosome"/>
</dbReference>
<evidence type="ECO:0000259" key="1">
    <source>
        <dbReference type="Pfam" id="PF13349"/>
    </source>
</evidence>
<feature type="domain" description="DUF4097" evidence="1">
    <location>
        <begin position="47"/>
        <end position="284"/>
    </location>
</feature>
<sequence length="288" mass="31589">MKKFWYFTAACLIVIGVAGALTVGWESNKGDLPEFEKKWTFSASDLRKLQIESDYEVNVKFVKSTDGQNSIQLNGHATEKTIEKVLATEISNQSLTLDLTRSPKKYINFFDFNFVTAKEEFVISVSDDALLDLLKIDVDSGDINITDATLIPITVAELSADSGNLDLNRFRSDSLNAEVDSGNIRGDHVTANITASADSGNIRLENTTGQTTLSVDSGNIRLYKLDTSNTDITADSGNVYVQVPSSFAGFYDLKVDSGTSNAPESKRETKDFVKVRVDSGNIKIEQQP</sequence>
<dbReference type="Pfam" id="PF13349">
    <property type="entry name" value="DUF4097"/>
    <property type="match status" value="1"/>
</dbReference>
<evidence type="ECO:0000313" key="2">
    <source>
        <dbReference type="EMBL" id="QJD85348.1"/>
    </source>
</evidence>
<dbReference type="KEGG" id="cheb:HH215_20670"/>
<reference evidence="2 3" key="1">
    <citation type="submission" date="2020-04" db="EMBL/GenBank/DDBJ databases">
        <title>Genome sequencing of novel species.</title>
        <authorList>
            <person name="Heo J."/>
            <person name="Kim S.-J."/>
            <person name="Kim J.-S."/>
            <person name="Hong S.-B."/>
            <person name="Kwon S.-W."/>
        </authorList>
    </citation>
    <scope>NUCLEOTIDE SEQUENCE [LARGE SCALE GENOMIC DNA]</scope>
    <source>
        <strain evidence="2 3">MFER-1</strain>
    </source>
</reference>
<organism evidence="2 3">
    <name type="scientific">Cohnella herbarum</name>
    <dbReference type="NCBI Taxonomy" id="2728023"/>
    <lineage>
        <taxon>Bacteria</taxon>
        <taxon>Bacillati</taxon>
        <taxon>Bacillota</taxon>
        <taxon>Bacilli</taxon>
        <taxon>Bacillales</taxon>
        <taxon>Paenibacillaceae</taxon>
        <taxon>Cohnella</taxon>
    </lineage>
</organism>
<protein>
    <submittedName>
        <fullName evidence="2">DUF4097 domain-containing protein</fullName>
    </submittedName>
</protein>
<dbReference type="PANTHER" id="PTHR34094:SF1">
    <property type="entry name" value="PROTEIN FAM185A"/>
    <property type="match status" value="1"/>
</dbReference>
<name>A0A7Z2VLL5_9BACL</name>
<dbReference type="EMBL" id="CP051680">
    <property type="protein sequence ID" value="QJD85348.1"/>
    <property type="molecule type" value="Genomic_DNA"/>
</dbReference>
<accession>A0A7Z2VLL5</accession>
<dbReference type="RefSeq" id="WP_169281613.1">
    <property type="nucleotide sequence ID" value="NZ_CP051680.1"/>
</dbReference>
<keyword evidence="3" id="KW-1185">Reference proteome</keyword>
<proteinExistence type="predicted"/>
<evidence type="ECO:0000313" key="3">
    <source>
        <dbReference type="Proteomes" id="UP000502248"/>
    </source>
</evidence>